<gene>
    <name evidence="1" type="ORF">Ahy_B05g078100</name>
</gene>
<comment type="caution">
    <text evidence="1">The sequence shown here is derived from an EMBL/GenBank/DDBJ whole genome shotgun (WGS) entry which is preliminary data.</text>
</comment>
<sequence>MIHGPCGRDFSKSPCMKDVYCIKYYPKTFSSTIVIDDSGYPSYIRQDTEVVTEKKEVHMENRNAVPYSVYLLMPYQAHIHVEYCNKSNAYVNKGLDRVAVGVSNDTSNGNNAQVIDEIKQFYDCRWSSMMRLTFHLTKEQNIIFKDDDDLEEIVEDEEGKCTMFLVWMEANKKFEAEKQGNDIHAKDGILSGGQTMFHQVQRGCTIYESIRTVNGITYSIFQDACYSIGLLYDDRKFIATINEVAELTSGLNIIDDELKNLYLIEIEKILNSNARSLRYYILMPYPKLSDIFLFQNKLIEEELAYDS</sequence>
<dbReference type="STRING" id="3818.A0A444Z6B4"/>
<dbReference type="Proteomes" id="UP000289738">
    <property type="component" value="Chromosome B05"/>
</dbReference>
<dbReference type="EMBL" id="SDMP01000015">
    <property type="protein sequence ID" value="RYR09713.1"/>
    <property type="molecule type" value="Genomic_DNA"/>
</dbReference>
<protein>
    <submittedName>
        <fullName evidence="1">Uncharacterized protein</fullName>
    </submittedName>
</protein>
<proteinExistence type="predicted"/>
<dbReference type="PANTHER" id="PTHR10492">
    <property type="match status" value="1"/>
</dbReference>
<keyword evidence="2" id="KW-1185">Reference proteome</keyword>
<dbReference type="PANTHER" id="PTHR10492:SF74">
    <property type="entry name" value="ATP-DEPENDENT DNA HELICASE"/>
    <property type="match status" value="1"/>
</dbReference>
<accession>A0A444Z6B4</accession>
<reference evidence="1 2" key="1">
    <citation type="submission" date="2019-01" db="EMBL/GenBank/DDBJ databases">
        <title>Sequencing of cultivated peanut Arachis hypogaea provides insights into genome evolution and oil improvement.</title>
        <authorList>
            <person name="Chen X."/>
        </authorList>
    </citation>
    <scope>NUCLEOTIDE SEQUENCE [LARGE SCALE GENOMIC DNA]</scope>
    <source>
        <strain evidence="2">cv. Fuhuasheng</strain>
        <tissue evidence="1">Leaves</tissue>
    </source>
</reference>
<name>A0A444Z6B4_ARAHY</name>
<organism evidence="1 2">
    <name type="scientific">Arachis hypogaea</name>
    <name type="common">Peanut</name>
    <dbReference type="NCBI Taxonomy" id="3818"/>
    <lineage>
        <taxon>Eukaryota</taxon>
        <taxon>Viridiplantae</taxon>
        <taxon>Streptophyta</taxon>
        <taxon>Embryophyta</taxon>
        <taxon>Tracheophyta</taxon>
        <taxon>Spermatophyta</taxon>
        <taxon>Magnoliopsida</taxon>
        <taxon>eudicotyledons</taxon>
        <taxon>Gunneridae</taxon>
        <taxon>Pentapetalae</taxon>
        <taxon>rosids</taxon>
        <taxon>fabids</taxon>
        <taxon>Fabales</taxon>
        <taxon>Fabaceae</taxon>
        <taxon>Papilionoideae</taxon>
        <taxon>50 kb inversion clade</taxon>
        <taxon>dalbergioids sensu lato</taxon>
        <taxon>Dalbergieae</taxon>
        <taxon>Pterocarpus clade</taxon>
        <taxon>Arachis</taxon>
    </lineage>
</organism>
<evidence type="ECO:0000313" key="2">
    <source>
        <dbReference type="Proteomes" id="UP000289738"/>
    </source>
</evidence>
<dbReference type="AlphaFoldDB" id="A0A444Z6B4"/>
<evidence type="ECO:0000313" key="1">
    <source>
        <dbReference type="EMBL" id="RYR09713.1"/>
    </source>
</evidence>